<dbReference type="EMBL" id="QNRL01000005">
    <property type="protein sequence ID" value="RBP10873.1"/>
    <property type="molecule type" value="Genomic_DNA"/>
</dbReference>
<evidence type="ECO:0000313" key="2">
    <source>
        <dbReference type="Proteomes" id="UP000253201"/>
    </source>
</evidence>
<dbReference type="InterPro" id="IPR036388">
    <property type="entry name" value="WH-like_DNA-bd_sf"/>
</dbReference>
<keyword evidence="2" id="KW-1185">Reference proteome</keyword>
<protein>
    <recommendedName>
        <fullName evidence="3">HTH luxR-type domain-containing protein</fullName>
    </recommendedName>
</protein>
<proteinExistence type="predicted"/>
<dbReference type="RefSeq" id="WP_113858156.1">
    <property type="nucleotide sequence ID" value="NZ_JAGYXR010000006.1"/>
</dbReference>
<dbReference type="InterPro" id="IPR016032">
    <property type="entry name" value="Sig_transdc_resp-reg_C-effctor"/>
</dbReference>
<dbReference type="SUPFAM" id="SSF46894">
    <property type="entry name" value="C-terminal effector domain of the bipartite response regulators"/>
    <property type="match status" value="1"/>
</dbReference>
<dbReference type="Gene3D" id="1.10.10.10">
    <property type="entry name" value="Winged helix-like DNA-binding domain superfamily/Winged helix DNA-binding domain"/>
    <property type="match status" value="1"/>
</dbReference>
<organism evidence="1 2">
    <name type="scientific">Pseudocitrobacter faecalis</name>
    <dbReference type="NCBI Taxonomy" id="1398493"/>
    <lineage>
        <taxon>Bacteria</taxon>
        <taxon>Pseudomonadati</taxon>
        <taxon>Pseudomonadota</taxon>
        <taxon>Gammaproteobacteria</taxon>
        <taxon>Enterobacterales</taxon>
        <taxon>Enterobacteriaceae</taxon>
        <taxon>Pseudocitrobacter</taxon>
    </lineage>
</organism>
<name>A0ABX9FZB7_9ENTR</name>
<accession>A0ABX9FZB7</accession>
<evidence type="ECO:0000313" key="1">
    <source>
        <dbReference type="EMBL" id="RBP10873.1"/>
    </source>
</evidence>
<reference evidence="1 2" key="1">
    <citation type="submission" date="2018-06" db="EMBL/GenBank/DDBJ databases">
        <title>Genomic Encyclopedia of Type Strains, Phase IV (KMG-IV): sequencing the most valuable type-strain genomes for metagenomic binning, comparative biology and taxonomic classification.</title>
        <authorList>
            <person name="Goeker M."/>
        </authorList>
    </citation>
    <scope>NUCLEOTIDE SEQUENCE [LARGE SCALE GENOMIC DNA]</scope>
    <source>
        <strain evidence="1 2">DSM 27453</strain>
    </source>
</reference>
<sequence>MSQRYFIDSDNAFLSLAIQSILDELEPESVAGQKHGEQILVLSEKKRIQDILAGRERRLEDYELIICSEPYYSLCRQYFGKVTKKIISLDNGIQSLKNAILDYYKDREQTLSLYDMSHLLTLTQDERRTIADYISQHDYRQMARNHVSDVKTISRYKRAAMSKLGYRSNMELWLALNFLFYLGVITLINTERKGRELSLPYHRQIQNKACCF</sequence>
<comment type="caution">
    <text evidence="1">The sequence shown here is derived from an EMBL/GenBank/DDBJ whole genome shotgun (WGS) entry which is preliminary data.</text>
</comment>
<dbReference type="Proteomes" id="UP000253201">
    <property type="component" value="Unassembled WGS sequence"/>
</dbReference>
<evidence type="ECO:0008006" key="3">
    <source>
        <dbReference type="Google" id="ProtNLM"/>
    </source>
</evidence>
<gene>
    <name evidence="1" type="ORF">DFQ50_105187</name>
</gene>